<evidence type="ECO:0000256" key="1">
    <source>
        <dbReference type="SAM" id="MobiDB-lite"/>
    </source>
</evidence>
<dbReference type="Gene3D" id="3.30.750.140">
    <property type="match status" value="1"/>
</dbReference>
<feature type="compositionally biased region" description="Polar residues" evidence="1">
    <location>
        <begin position="105"/>
        <end position="114"/>
    </location>
</feature>
<dbReference type="Pfam" id="PF02120">
    <property type="entry name" value="Flg_hook"/>
    <property type="match status" value="1"/>
</dbReference>
<feature type="compositionally biased region" description="Low complexity" evidence="1">
    <location>
        <begin position="115"/>
        <end position="163"/>
    </location>
</feature>
<keyword evidence="3" id="KW-0966">Cell projection</keyword>
<dbReference type="EMBL" id="JAEMUH010000001">
    <property type="protein sequence ID" value="MBJ7549268.1"/>
    <property type="molecule type" value="Genomic_DNA"/>
</dbReference>
<protein>
    <submittedName>
        <fullName evidence="3">Flagellar hook-length control protein FliK</fullName>
    </submittedName>
</protein>
<dbReference type="InterPro" id="IPR021136">
    <property type="entry name" value="Flagellar_hook_control-like_C"/>
</dbReference>
<organism evidence="3 4">
    <name type="scientific">Marinomonas ostreistagni</name>
    <dbReference type="NCBI Taxonomy" id="359209"/>
    <lineage>
        <taxon>Bacteria</taxon>
        <taxon>Pseudomonadati</taxon>
        <taxon>Pseudomonadota</taxon>
        <taxon>Gammaproteobacteria</taxon>
        <taxon>Oceanospirillales</taxon>
        <taxon>Oceanospirillaceae</taxon>
        <taxon>Marinomonas</taxon>
    </lineage>
</organism>
<keyword evidence="3" id="KW-0969">Cilium</keyword>
<evidence type="ECO:0000259" key="2">
    <source>
        <dbReference type="Pfam" id="PF02120"/>
    </source>
</evidence>
<keyword evidence="4" id="KW-1185">Reference proteome</keyword>
<dbReference type="RefSeq" id="WP_199460241.1">
    <property type="nucleotide sequence ID" value="NZ_JAEMUH010000001.1"/>
</dbReference>
<dbReference type="Proteomes" id="UP000598488">
    <property type="component" value="Unassembled WGS sequence"/>
</dbReference>
<feature type="region of interest" description="Disordered" evidence="1">
    <location>
        <begin position="105"/>
        <end position="163"/>
    </location>
</feature>
<gene>
    <name evidence="3" type="ORF">JHD44_01105</name>
</gene>
<keyword evidence="3" id="KW-0282">Flagellum</keyword>
<evidence type="ECO:0000313" key="3">
    <source>
        <dbReference type="EMBL" id="MBJ7549268.1"/>
    </source>
</evidence>
<comment type="caution">
    <text evidence="3">The sequence shown here is derived from an EMBL/GenBank/DDBJ whole genome shotgun (WGS) entry which is preliminary data.</text>
</comment>
<feature type="domain" description="Flagellar hook-length control protein-like C-terminal" evidence="2">
    <location>
        <begin position="567"/>
        <end position="639"/>
    </location>
</feature>
<feature type="region of interest" description="Disordered" evidence="1">
    <location>
        <begin position="1"/>
        <end position="26"/>
    </location>
</feature>
<name>A0ABS0Z6I1_9GAMM</name>
<feature type="compositionally biased region" description="Low complexity" evidence="1">
    <location>
        <begin position="10"/>
        <end position="26"/>
    </location>
</feature>
<accession>A0ABS0Z6I1</accession>
<evidence type="ECO:0000313" key="4">
    <source>
        <dbReference type="Proteomes" id="UP000598488"/>
    </source>
</evidence>
<proteinExistence type="predicted"/>
<dbReference type="InterPro" id="IPR038610">
    <property type="entry name" value="FliK-like_C_sf"/>
</dbReference>
<reference evidence="3 4" key="1">
    <citation type="submission" date="2020-12" db="EMBL/GenBank/DDBJ databases">
        <title>Comparative genome analysis of fungal antagonists Marinomonas ostreistagni 398 and M. spartinae 468.</title>
        <authorList>
            <person name="Fields J.L."/>
            <person name="Mavrodi O.V."/>
            <person name="Biber P.D."/>
            <person name="Indest K.J."/>
            <person name="Mavrodi D.V."/>
        </authorList>
    </citation>
    <scope>NUCLEOTIDE SEQUENCE [LARGE SCALE GENOMIC DNA]</scope>
    <source>
        <strain evidence="3 4">USM7</strain>
    </source>
</reference>
<sequence>MITDINSLISSQGKTSSTQTTTTSNVGSIAKLSSELKLIDGLHAIQITSVKNAQSDHGNKQLIGITRNDLQQYTLINDKPNQQIQAGDKGSLNVAGNQVSLTVASQRPNQTNSNIQQPISSQTTGSSTTPQPSISYASPSSSATINTSSPNTNTPTNNQTYTNQTRSDVANTSTVISQQATTIAQVVVASRPITLTVIRSNTSATHQANTTPAKPNGTPQQANTNNTQDIAQKTTSRLESPTSQLNKTTEAVAKASTSQPQANNLKVNSLTNNSASINEVSAINRPLTNTPPEQTQPLATERNTQTNVQSGYVQPLNTVSASTVSSTNATQLQTNFSVVVSDGKEEFILNTQHPIKEGEKLTVVIDKQGQMQLYPAEKTSPTTTTLTEGLRQTLPKQITPQEFLSMIRQLNTLSQSGVALPEKVAGALEQLVKQLPNIQNLTQSGEGIKQAIQNSGLFSENNLAKNMNIATDFKLNLSRLDVANQDVARQANVTGVQAANSHQALNLVAGAIERITTNQVRNLIENAQQDGSILPLSVEIPIKDGRSTSVVNINIDQDKSGNNEDIEPHKRRWLVQLKFDFEETGRFEARTSIQDKKVGIIFAVEEADTERLIREHLDELRTSLRNRQVEIETLDCFRANLQTQSNQYQEQKQQRLIDVRT</sequence>
<feature type="region of interest" description="Disordered" evidence="1">
    <location>
        <begin position="200"/>
        <end position="263"/>
    </location>
</feature>